<dbReference type="OrthoDB" id="3996889at2759"/>
<gene>
    <name evidence="1" type="ORF">FOA43_003817</name>
</gene>
<sequence>MLGGISLATLPSCISPHQDIDIGRDSSSHAESLRQSLPTSTIFCTTELRDTYNQDFDDFSLIYEAKSFLQQDQISDKAKIDRFIDLFNSSSTIQNSLKDGYITLQDIVSSISPSNYSYLFYFLVSSGYQFQDSHTDKAIQLRVLQSLANGNDTDYHLFITCLAGDNISATKKVFQSQYGHAMCEYMIRRLVDKDYHEETIKFLQYYLERLKLEWGISDSIAIDDLAENSHFTGFFSLLNNFRLHRNKMPLLHKSLMNTTILQLLKKTLLLHKTLEPSYLEDYLKVLYRYLEWNPRPSRFVIKMANYYFLSFLSRMADVNCAVLVSYLVSLFPNSRELLTSTGLLNMLFNGSVKTEFDPDHEFLHPQIREELVLTNEYPTLETLNLIYAKYLFENTPSKIQTRFLFDGYINSIIEVQRSQKSHLHPFSSNCHNSIVLETFLRYSLYNLKKPRFACNLLIKYLDSVHSCKYHTHALSRLLAELASKDISETCQLVNTLKRKCKLETPVFVAIIDNLIRINELESAREYYDYLCSNSRLVVNLKKGDADRFYQEYGWPIPKSHARKSTEMLPVWLSCEETFDVTKVIEFLETYKP</sequence>
<dbReference type="RefSeq" id="XP_038779993.1">
    <property type="nucleotide sequence ID" value="XM_038924065.1"/>
</dbReference>
<dbReference type="GeneID" id="62197217"/>
<keyword evidence="2" id="KW-1185">Reference proteome</keyword>
<reference evidence="1" key="1">
    <citation type="submission" date="2020-10" db="EMBL/GenBank/DDBJ databases">
        <authorList>
            <person name="Roach M.J.R."/>
        </authorList>
    </citation>
    <scope>NUCLEOTIDE SEQUENCE</scope>
    <source>
        <strain evidence="1">CBS 1945</strain>
    </source>
</reference>
<evidence type="ECO:0000313" key="2">
    <source>
        <dbReference type="Proteomes" id="UP000662931"/>
    </source>
</evidence>
<name>A0A875S659_EENNA</name>
<accession>A0A875S659</accession>
<protein>
    <submittedName>
        <fullName evidence="1">Uncharacterized protein</fullName>
    </submittedName>
</protein>
<dbReference type="Proteomes" id="UP000662931">
    <property type="component" value="Chromosome 4"/>
</dbReference>
<dbReference type="EMBL" id="CP064815">
    <property type="protein sequence ID" value="QPG76428.1"/>
    <property type="molecule type" value="Genomic_DNA"/>
</dbReference>
<organism evidence="1 2">
    <name type="scientific">Eeniella nana</name>
    <name type="common">Yeast</name>
    <name type="synonym">Brettanomyces nanus</name>
    <dbReference type="NCBI Taxonomy" id="13502"/>
    <lineage>
        <taxon>Eukaryota</taxon>
        <taxon>Fungi</taxon>
        <taxon>Dikarya</taxon>
        <taxon>Ascomycota</taxon>
        <taxon>Saccharomycotina</taxon>
        <taxon>Pichiomycetes</taxon>
        <taxon>Pichiales</taxon>
        <taxon>Pichiaceae</taxon>
        <taxon>Brettanomyces</taxon>
    </lineage>
</organism>
<evidence type="ECO:0000313" key="1">
    <source>
        <dbReference type="EMBL" id="QPG76428.1"/>
    </source>
</evidence>
<proteinExistence type="predicted"/>
<dbReference type="KEGG" id="bnn:FOA43_003817"/>
<dbReference type="AlphaFoldDB" id="A0A875S659"/>